<evidence type="ECO:0000313" key="2">
    <source>
        <dbReference type="EMBL" id="HHE55959.1"/>
    </source>
</evidence>
<gene>
    <name evidence="2" type="ORF">ENL21_09265</name>
</gene>
<evidence type="ECO:0000259" key="1">
    <source>
        <dbReference type="PROSITE" id="PS51094"/>
    </source>
</evidence>
<protein>
    <submittedName>
        <fullName evidence="2">PTS sugar transporter subunit IIA</fullName>
    </submittedName>
</protein>
<accession>A0A7V5H503</accession>
<dbReference type="AlphaFoldDB" id="A0A7V5H503"/>
<dbReference type="PANTHER" id="PTHR47738:SF2">
    <property type="entry name" value="PTS SYSTEM FRUCTOSE-LIKE EIIA COMPONENT"/>
    <property type="match status" value="1"/>
</dbReference>
<reference evidence="2" key="1">
    <citation type="journal article" date="2020" name="mSystems">
        <title>Genome- and Community-Level Interaction Insights into Carbon Utilization and Element Cycling Functions of Hydrothermarchaeota in Hydrothermal Sediment.</title>
        <authorList>
            <person name="Zhou Z."/>
            <person name="Liu Y."/>
            <person name="Xu W."/>
            <person name="Pan J."/>
            <person name="Luo Z.H."/>
            <person name="Li M."/>
        </authorList>
    </citation>
    <scope>NUCLEOTIDE SEQUENCE [LARGE SCALE GENOMIC DNA]</scope>
    <source>
        <strain evidence="2">HyVt-76</strain>
    </source>
</reference>
<dbReference type="InterPro" id="IPR016152">
    <property type="entry name" value="PTrfase/Anion_transptr"/>
</dbReference>
<dbReference type="CDD" id="cd00211">
    <property type="entry name" value="PTS_IIA_fru"/>
    <property type="match status" value="1"/>
</dbReference>
<sequence length="152" mass="17295">MKLYEFLPVEHIEPDLKGQTKFQIIEELLDLLDKNGRLVDREVALQDVLAREGYLSTGLENGLAIPHAKTDGVNSLEIAFGVKKSGVDFEWLDGKPAYLIFLVLSPRDTSGPHIQTLAVISRNLKKKEIRDMLLAAQTREEIFDIIKNRFEY</sequence>
<dbReference type="PROSITE" id="PS51094">
    <property type="entry name" value="PTS_EIIA_TYPE_2"/>
    <property type="match status" value="1"/>
</dbReference>
<dbReference type="InterPro" id="IPR051541">
    <property type="entry name" value="PTS_SugarTrans_NitroReg"/>
</dbReference>
<organism evidence="2">
    <name type="scientific">Caldithrix abyssi</name>
    <dbReference type="NCBI Taxonomy" id="187145"/>
    <lineage>
        <taxon>Bacteria</taxon>
        <taxon>Pseudomonadati</taxon>
        <taxon>Calditrichota</taxon>
        <taxon>Calditrichia</taxon>
        <taxon>Calditrichales</taxon>
        <taxon>Calditrichaceae</taxon>
        <taxon>Caldithrix</taxon>
    </lineage>
</organism>
<dbReference type="PANTHER" id="PTHR47738">
    <property type="entry name" value="PTS SYSTEM FRUCTOSE-LIKE EIIA COMPONENT-RELATED"/>
    <property type="match status" value="1"/>
</dbReference>
<dbReference type="Gene3D" id="3.40.930.10">
    <property type="entry name" value="Mannitol-specific EII, Chain A"/>
    <property type="match status" value="1"/>
</dbReference>
<dbReference type="Proteomes" id="UP000886111">
    <property type="component" value="Unassembled WGS sequence"/>
</dbReference>
<feature type="domain" description="PTS EIIA type-2" evidence="1">
    <location>
        <begin position="5"/>
        <end position="149"/>
    </location>
</feature>
<dbReference type="SUPFAM" id="SSF55804">
    <property type="entry name" value="Phoshotransferase/anion transport protein"/>
    <property type="match status" value="1"/>
</dbReference>
<dbReference type="EMBL" id="DRTD01000695">
    <property type="protein sequence ID" value="HHE55959.1"/>
    <property type="molecule type" value="Genomic_DNA"/>
</dbReference>
<dbReference type="InterPro" id="IPR002178">
    <property type="entry name" value="PTS_EIIA_type-2_dom"/>
</dbReference>
<keyword evidence="2" id="KW-0762">Sugar transport</keyword>
<comment type="caution">
    <text evidence="2">The sequence shown here is derived from an EMBL/GenBank/DDBJ whole genome shotgun (WGS) entry which is preliminary data.</text>
</comment>
<keyword evidence="2" id="KW-0813">Transport</keyword>
<proteinExistence type="predicted"/>
<name>A0A7V5H503_CALAY</name>
<dbReference type="Pfam" id="PF00359">
    <property type="entry name" value="PTS_EIIA_2"/>
    <property type="match status" value="1"/>
</dbReference>